<dbReference type="EMBL" id="BAABJV010000002">
    <property type="protein sequence ID" value="GAA4766066.1"/>
    <property type="molecule type" value="Genomic_DNA"/>
</dbReference>
<dbReference type="RefSeq" id="WP_393093201.1">
    <property type="nucleotide sequence ID" value="NZ_BAABJV010000002.1"/>
</dbReference>
<name>A0ABP8ZTY8_9ACTN</name>
<reference evidence="6" key="1">
    <citation type="journal article" date="2019" name="Int. J. Syst. Evol. Microbiol.">
        <title>The Global Catalogue of Microorganisms (GCM) 10K type strain sequencing project: providing services to taxonomists for standard genome sequencing and annotation.</title>
        <authorList>
            <consortium name="The Broad Institute Genomics Platform"/>
            <consortium name="The Broad Institute Genome Sequencing Center for Infectious Disease"/>
            <person name="Wu L."/>
            <person name="Ma J."/>
        </authorList>
    </citation>
    <scope>NUCLEOTIDE SEQUENCE [LARGE SCALE GENOMIC DNA]</scope>
    <source>
        <strain evidence="6">JCM 18324</strain>
    </source>
</reference>
<feature type="domain" description="N-acetyltransferase" evidence="4">
    <location>
        <begin position="47"/>
        <end position="206"/>
    </location>
</feature>
<accession>A0ABP8ZTY8</accession>
<feature type="compositionally biased region" description="Pro residues" evidence="3">
    <location>
        <begin position="18"/>
        <end position="31"/>
    </location>
</feature>
<keyword evidence="2" id="KW-0012">Acyltransferase</keyword>
<dbReference type="Proteomes" id="UP001501147">
    <property type="component" value="Unassembled WGS sequence"/>
</dbReference>
<protein>
    <submittedName>
        <fullName evidence="5">GNAT family N-acetyltransferase</fullName>
    </submittedName>
</protein>
<gene>
    <name evidence="5" type="ORF">GCM10023329_10230</name>
</gene>
<dbReference type="PANTHER" id="PTHR43877">
    <property type="entry name" value="AMINOALKYLPHOSPHONATE N-ACETYLTRANSFERASE-RELATED-RELATED"/>
    <property type="match status" value="1"/>
</dbReference>
<keyword evidence="1" id="KW-0808">Transferase</keyword>
<evidence type="ECO:0000256" key="2">
    <source>
        <dbReference type="ARBA" id="ARBA00023315"/>
    </source>
</evidence>
<dbReference type="PROSITE" id="PS51186">
    <property type="entry name" value="GNAT"/>
    <property type="match status" value="1"/>
</dbReference>
<proteinExistence type="predicted"/>
<comment type="caution">
    <text evidence="5">The sequence shown here is derived from an EMBL/GenBank/DDBJ whole genome shotgun (WGS) entry which is preliminary data.</text>
</comment>
<feature type="compositionally biased region" description="Low complexity" evidence="3">
    <location>
        <begin position="32"/>
        <end position="42"/>
    </location>
</feature>
<organism evidence="5 6">
    <name type="scientific">Streptomyces sanyensis</name>
    <dbReference type="NCBI Taxonomy" id="568869"/>
    <lineage>
        <taxon>Bacteria</taxon>
        <taxon>Bacillati</taxon>
        <taxon>Actinomycetota</taxon>
        <taxon>Actinomycetes</taxon>
        <taxon>Kitasatosporales</taxon>
        <taxon>Streptomycetaceae</taxon>
        <taxon>Streptomyces</taxon>
    </lineage>
</organism>
<sequence>MPETPDERTGPGAAGPGAPAPQPARVPPPAGPEGAPRPGAEVRPAAFGVRPARASDEEPLARLDREAWSTLHAVYPRPLPPYPPFFDAAHRPADFLVAEEDGRLLGYIRLVPPTPLPSNRHVRQIQGLAVAVRARGRGVGRALLRAACAEAVRQGAHRVTLRVLGHNRPARALYEAEGFRVEGVLPGEFLIGGQYVDDVLMGRPLTAHAP</sequence>
<dbReference type="InterPro" id="IPR050832">
    <property type="entry name" value="Bact_Acetyltransf"/>
</dbReference>
<dbReference type="InterPro" id="IPR016181">
    <property type="entry name" value="Acyl_CoA_acyltransferase"/>
</dbReference>
<evidence type="ECO:0000313" key="6">
    <source>
        <dbReference type="Proteomes" id="UP001501147"/>
    </source>
</evidence>
<evidence type="ECO:0000256" key="3">
    <source>
        <dbReference type="SAM" id="MobiDB-lite"/>
    </source>
</evidence>
<dbReference type="SUPFAM" id="SSF55729">
    <property type="entry name" value="Acyl-CoA N-acyltransferases (Nat)"/>
    <property type="match status" value="1"/>
</dbReference>
<keyword evidence="6" id="KW-1185">Reference proteome</keyword>
<dbReference type="Pfam" id="PF00583">
    <property type="entry name" value="Acetyltransf_1"/>
    <property type="match status" value="1"/>
</dbReference>
<evidence type="ECO:0000313" key="5">
    <source>
        <dbReference type="EMBL" id="GAA4766066.1"/>
    </source>
</evidence>
<dbReference type="CDD" id="cd04301">
    <property type="entry name" value="NAT_SF"/>
    <property type="match status" value="1"/>
</dbReference>
<evidence type="ECO:0000256" key="1">
    <source>
        <dbReference type="ARBA" id="ARBA00022679"/>
    </source>
</evidence>
<feature type="region of interest" description="Disordered" evidence="3">
    <location>
        <begin position="1"/>
        <end position="58"/>
    </location>
</feature>
<dbReference type="Gene3D" id="3.40.630.30">
    <property type="match status" value="1"/>
</dbReference>
<evidence type="ECO:0000259" key="4">
    <source>
        <dbReference type="PROSITE" id="PS51186"/>
    </source>
</evidence>
<dbReference type="InterPro" id="IPR000182">
    <property type="entry name" value="GNAT_dom"/>
</dbReference>